<dbReference type="GO" id="GO:0009055">
    <property type="term" value="F:electron transfer activity"/>
    <property type="evidence" value="ECO:0007669"/>
    <property type="project" value="InterPro"/>
</dbReference>
<evidence type="ECO:0000313" key="3">
    <source>
        <dbReference type="EMBL" id="QBB70443.1"/>
    </source>
</evidence>
<feature type="domain" description="Urate oxidase N-terminal" evidence="2">
    <location>
        <begin position="8"/>
        <end position="286"/>
    </location>
</feature>
<feature type="transmembrane region" description="Helical" evidence="1">
    <location>
        <begin position="290"/>
        <end position="309"/>
    </location>
</feature>
<dbReference type="Pfam" id="PF06181">
    <property type="entry name" value="Urate_ox_N"/>
    <property type="match status" value="1"/>
</dbReference>
<organism evidence="3 4">
    <name type="scientific">Pseudolysobacter antarcticus</name>
    <dbReference type="NCBI Taxonomy" id="2511995"/>
    <lineage>
        <taxon>Bacteria</taxon>
        <taxon>Pseudomonadati</taxon>
        <taxon>Pseudomonadota</taxon>
        <taxon>Gammaproteobacteria</taxon>
        <taxon>Lysobacterales</taxon>
        <taxon>Rhodanobacteraceae</taxon>
        <taxon>Pseudolysobacter</taxon>
    </lineage>
</organism>
<dbReference type="Proteomes" id="UP000291562">
    <property type="component" value="Chromosome"/>
</dbReference>
<dbReference type="EMBL" id="CP035704">
    <property type="protein sequence ID" value="QBB70443.1"/>
    <property type="molecule type" value="Genomic_DNA"/>
</dbReference>
<evidence type="ECO:0000256" key="1">
    <source>
        <dbReference type="SAM" id="Phobius"/>
    </source>
</evidence>
<dbReference type="OrthoDB" id="9787495at2"/>
<feature type="transmembrane region" description="Helical" evidence="1">
    <location>
        <begin position="257"/>
        <end position="278"/>
    </location>
</feature>
<keyword evidence="1" id="KW-0812">Transmembrane</keyword>
<feature type="transmembrane region" description="Helical" evidence="1">
    <location>
        <begin position="157"/>
        <end position="177"/>
    </location>
</feature>
<reference evidence="3 4" key="1">
    <citation type="submission" date="2019-01" db="EMBL/GenBank/DDBJ databases">
        <title>Pseudolysobacter antarctica gen. nov., sp. nov., isolated from Fildes Peninsula, Antarctica.</title>
        <authorList>
            <person name="Wei Z."/>
            <person name="Peng F."/>
        </authorList>
    </citation>
    <scope>NUCLEOTIDE SEQUENCE [LARGE SCALE GENOMIC DNA]</scope>
    <source>
        <strain evidence="3 4">AQ6-296</strain>
    </source>
</reference>
<evidence type="ECO:0000313" key="4">
    <source>
        <dbReference type="Proteomes" id="UP000291562"/>
    </source>
</evidence>
<dbReference type="RefSeq" id="WP_129832701.1">
    <property type="nucleotide sequence ID" value="NZ_CP035704.1"/>
</dbReference>
<dbReference type="GO" id="GO:0020037">
    <property type="term" value="F:heme binding"/>
    <property type="evidence" value="ECO:0007669"/>
    <property type="project" value="InterPro"/>
</dbReference>
<gene>
    <name evidence="3" type="ORF">ELE36_08715</name>
</gene>
<sequence>MSAMLGSYLFDWLSLLGRWLHVITGIAWIGASFYFVWLDNHLLPPTRQEVLDAGVGGEVWAVHGGGFYNAQKYKIAPAALPPTLHWFYWEAYSTWLSGFFLLCLMYFGKAEVYLIDPTVAALSKPAAIAIALAFLAGGWLIYDTLCRSPLGRNDRALGAVIAVVMFAAAWGLCELFSGRGAYILFGALLGTIMVANVFFVIIPSQREMVKAKRENRLVDPVYGRRGKQRSVHNTYFTLPVLFAMISNHYAMTYAAKYNAAVLIAMSIAGVCIRAWFVARHKAHERGGKTSPLTLLLGLLTLAGVAFALVPANVSVPATSAIPVSTQQRFADIQTILQQRCVPCHAPTPTLAGFTAAPNGVLLDTPEHILARTVQMQTQLSTRVMPIGNLTQMTEAERTQVIAWLIDGAPH</sequence>
<feature type="transmembrane region" description="Helical" evidence="1">
    <location>
        <begin position="127"/>
        <end position="145"/>
    </location>
</feature>
<accession>A0A411HIW7</accession>
<proteinExistence type="predicted"/>
<evidence type="ECO:0000259" key="2">
    <source>
        <dbReference type="Pfam" id="PF06181"/>
    </source>
</evidence>
<protein>
    <recommendedName>
        <fullName evidence="2">Urate oxidase N-terminal domain-containing protein</fullName>
    </recommendedName>
</protein>
<feature type="transmembrane region" description="Helical" evidence="1">
    <location>
        <begin position="183"/>
        <end position="202"/>
    </location>
</feature>
<keyword evidence="1" id="KW-1133">Transmembrane helix</keyword>
<keyword evidence="4" id="KW-1185">Reference proteome</keyword>
<feature type="transmembrane region" description="Helical" evidence="1">
    <location>
        <begin position="20"/>
        <end position="38"/>
    </location>
</feature>
<keyword evidence="1" id="KW-0472">Membrane</keyword>
<dbReference type="AlphaFoldDB" id="A0A411HIW7"/>
<dbReference type="InterPro" id="IPR010389">
    <property type="entry name" value="Urate_ox_N"/>
</dbReference>
<dbReference type="SUPFAM" id="SSF46626">
    <property type="entry name" value="Cytochrome c"/>
    <property type="match status" value="1"/>
</dbReference>
<dbReference type="InterPro" id="IPR036909">
    <property type="entry name" value="Cyt_c-like_dom_sf"/>
</dbReference>
<feature type="transmembrane region" description="Helical" evidence="1">
    <location>
        <begin position="234"/>
        <end position="251"/>
    </location>
</feature>
<dbReference type="KEGG" id="xbc:ELE36_08715"/>
<name>A0A411HIW7_9GAMM</name>
<feature type="transmembrane region" description="Helical" evidence="1">
    <location>
        <begin position="86"/>
        <end position="107"/>
    </location>
</feature>